<dbReference type="OrthoDB" id="3694332at2759"/>
<accession>A0A9P4LJ81</accession>
<dbReference type="EMBL" id="ML978207">
    <property type="protein sequence ID" value="KAF2028906.1"/>
    <property type="molecule type" value="Genomic_DNA"/>
</dbReference>
<dbReference type="AlphaFoldDB" id="A0A9P4LJ81"/>
<protein>
    <submittedName>
        <fullName evidence="2">Uncharacterized protein</fullName>
    </submittedName>
</protein>
<evidence type="ECO:0000313" key="3">
    <source>
        <dbReference type="Proteomes" id="UP000799777"/>
    </source>
</evidence>
<sequence length="331" mass="37726">MNFVDVDGMNNGQISCDPSDLSVQELVWEQQIDDFVQSQEWSSGHTYEDEYDERPEENTVQPVLCSMEDLDVSLQAENEGLSLFTDWLGAETDIRFGKILDEMQADQRLKSQSEEETGSAPFPRPDTPEEATTSKLINPDLAEAFSSENLRQDLLRYPRVQEPAAEYPDDRIHYLVTELVRCWRFIELRLRWKRMKVADWTHEMIAILSTIRSEVNDLQPWGPLAGVLSDVLDAMEVGKTIKGFIYRSQRVDIKRNLIAGMDVTGDMMAMSNEIQLLMVDRPGLGYYPAMDLMKKTVTEDCAERGSLLLGSVPETKGGFRHKMSPAWSWTG</sequence>
<gene>
    <name evidence="2" type="ORF">EK21DRAFT_90268</name>
</gene>
<keyword evidence="3" id="KW-1185">Reference proteome</keyword>
<comment type="caution">
    <text evidence="2">The sequence shown here is derived from an EMBL/GenBank/DDBJ whole genome shotgun (WGS) entry which is preliminary data.</text>
</comment>
<proteinExistence type="predicted"/>
<evidence type="ECO:0000256" key="1">
    <source>
        <dbReference type="SAM" id="MobiDB-lite"/>
    </source>
</evidence>
<evidence type="ECO:0000313" key="2">
    <source>
        <dbReference type="EMBL" id="KAF2028906.1"/>
    </source>
</evidence>
<dbReference type="Proteomes" id="UP000799777">
    <property type="component" value="Unassembled WGS sequence"/>
</dbReference>
<feature type="region of interest" description="Disordered" evidence="1">
    <location>
        <begin position="107"/>
        <end position="136"/>
    </location>
</feature>
<reference evidence="2" key="1">
    <citation type="journal article" date="2020" name="Stud. Mycol.">
        <title>101 Dothideomycetes genomes: a test case for predicting lifestyles and emergence of pathogens.</title>
        <authorList>
            <person name="Haridas S."/>
            <person name="Albert R."/>
            <person name="Binder M."/>
            <person name="Bloem J."/>
            <person name="Labutti K."/>
            <person name="Salamov A."/>
            <person name="Andreopoulos B."/>
            <person name="Baker S."/>
            <person name="Barry K."/>
            <person name="Bills G."/>
            <person name="Bluhm B."/>
            <person name="Cannon C."/>
            <person name="Castanera R."/>
            <person name="Culley D."/>
            <person name="Daum C."/>
            <person name="Ezra D."/>
            <person name="Gonzalez J."/>
            <person name="Henrissat B."/>
            <person name="Kuo A."/>
            <person name="Liang C."/>
            <person name="Lipzen A."/>
            <person name="Lutzoni F."/>
            <person name="Magnuson J."/>
            <person name="Mondo S."/>
            <person name="Nolan M."/>
            <person name="Ohm R."/>
            <person name="Pangilinan J."/>
            <person name="Park H.-J."/>
            <person name="Ramirez L."/>
            <person name="Alfaro M."/>
            <person name="Sun H."/>
            <person name="Tritt A."/>
            <person name="Yoshinaga Y."/>
            <person name="Zwiers L.-H."/>
            <person name="Turgeon B."/>
            <person name="Goodwin S."/>
            <person name="Spatafora J."/>
            <person name="Crous P."/>
            <person name="Grigoriev I."/>
        </authorList>
    </citation>
    <scope>NUCLEOTIDE SEQUENCE</scope>
    <source>
        <strain evidence="2">CBS 110217</strain>
    </source>
</reference>
<organism evidence="2 3">
    <name type="scientific">Setomelanomma holmii</name>
    <dbReference type="NCBI Taxonomy" id="210430"/>
    <lineage>
        <taxon>Eukaryota</taxon>
        <taxon>Fungi</taxon>
        <taxon>Dikarya</taxon>
        <taxon>Ascomycota</taxon>
        <taxon>Pezizomycotina</taxon>
        <taxon>Dothideomycetes</taxon>
        <taxon>Pleosporomycetidae</taxon>
        <taxon>Pleosporales</taxon>
        <taxon>Pleosporineae</taxon>
        <taxon>Phaeosphaeriaceae</taxon>
        <taxon>Setomelanomma</taxon>
    </lineage>
</organism>
<name>A0A9P4LJ81_9PLEO</name>